<keyword evidence="6" id="KW-0325">Glycoprotein</keyword>
<dbReference type="InterPro" id="IPR017853">
    <property type="entry name" value="GH"/>
</dbReference>
<evidence type="ECO:0000256" key="5">
    <source>
        <dbReference type="ARBA" id="ARBA00022801"/>
    </source>
</evidence>
<reference evidence="11" key="1">
    <citation type="journal article" date="2023" name="Mol. Phylogenet. Evol.">
        <title>Genome-scale phylogeny and comparative genomics of the fungal order Sordariales.</title>
        <authorList>
            <person name="Hensen N."/>
            <person name="Bonometti L."/>
            <person name="Westerberg I."/>
            <person name="Brannstrom I.O."/>
            <person name="Guillou S."/>
            <person name="Cros-Aarteil S."/>
            <person name="Calhoun S."/>
            <person name="Haridas S."/>
            <person name="Kuo A."/>
            <person name="Mondo S."/>
            <person name="Pangilinan J."/>
            <person name="Riley R."/>
            <person name="LaButti K."/>
            <person name="Andreopoulos B."/>
            <person name="Lipzen A."/>
            <person name="Chen C."/>
            <person name="Yan M."/>
            <person name="Daum C."/>
            <person name="Ng V."/>
            <person name="Clum A."/>
            <person name="Steindorff A."/>
            <person name="Ohm R.A."/>
            <person name="Martin F."/>
            <person name="Silar P."/>
            <person name="Natvig D.O."/>
            <person name="Lalanne C."/>
            <person name="Gautier V."/>
            <person name="Ament-Velasquez S.L."/>
            <person name="Kruys A."/>
            <person name="Hutchinson M.I."/>
            <person name="Powell A.J."/>
            <person name="Barry K."/>
            <person name="Miller A.N."/>
            <person name="Grigoriev I.V."/>
            <person name="Debuchy R."/>
            <person name="Gladieux P."/>
            <person name="Hiltunen Thoren M."/>
            <person name="Johannesson H."/>
        </authorList>
    </citation>
    <scope>NUCLEOTIDE SEQUENCE</scope>
    <source>
        <strain evidence="11">CBS 118394</strain>
    </source>
</reference>
<evidence type="ECO:0000256" key="4">
    <source>
        <dbReference type="ARBA" id="ARBA00022729"/>
    </source>
</evidence>
<dbReference type="SUPFAM" id="SSF117100">
    <property type="entry name" value="Beta-galactosidase LacA, domain 3"/>
    <property type="match status" value="1"/>
</dbReference>
<dbReference type="InterPro" id="IPR037110">
    <property type="entry name" value="Betagal_dom2_sf"/>
</dbReference>
<evidence type="ECO:0000313" key="11">
    <source>
        <dbReference type="EMBL" id="KAK3326139.1"/>
    </source>
</evidence>
<dbReference type="FunFam" id="3.20.20.80:FF:000040">
    <property type="entry name" value="Beta-galactosidase A"/>
    <property type="match status" value="1"/>
</dbReference>
<dbReference type="EC" id="3.2.1.23" evidence="3"/>
<evidence type="ECO:0000256" key="2">
    <source>
        <dbReference type="ARBA" id="ARBA00009809"/>
    </source>
</evidence>
<dbReference type="Pfam" id="PF13363">
    <property type="entry name" value="BetaGal_dom3"/>
    <property type="match status" value="1"/>
</dbReference>
<dbReference type="SMART" id="SM01029">
    <property type="entry name" value="BetaGal_dom2"/>
    <property type="match status" value="1"/>
</dbReference>
<evidence type="ECO:0000313" key="12">
    <source>
        <dbReference type="Proteomes" id="UP001283341"/>
    </source>
</evidence>
<accession>A0AAE0IJJ6</accession>
<keyword evidence="12" id="KW-1185">Reference proteome</keyword>
<dbReference type="InterPro" id="IPR018954">
    <property type="entry name" value="Betagal_dom2"/>
</dbReference>
<dbReference type="Gene3D" id="2.60.120.260">
    <property type="entry name" value="Galactose-binding domain-like"/>
    <property type="match status" value="2"/>
</dbReference>
<dbReference type="InterPro" id="IPR008979">
    <property type="entry name" value="Galactose-bd-like_sf"/>
</dbReference>
<dbReference type="PANTHER" id="PTHR23421">
    <property type="entry name" value="BETA-GALACTOSIDASE RELATED"/>
    <property type="match status" value="1"/>
</dbReference>
<dbReference type="Pfam" id="PF10435">
    <property type="entry name" value="BetaGal_dom2"/>
    <property type="match status" value="1"/>
</dbReference>
<dbReference type="InterPro" id="IPR001944">
    <property type="entry name" value="Glycoside_Hdrlase_35"/>
</dbReference>
<dbReference type="PRINTS" id="PR00742">
    <property type="entry name" value="GLHYDRLASE35"/>
</dbReference>
<organism evidence="11 12">
    <name type="scientific">Apodospora peruviana</name>
    <dbReference type="NCBI Taxonomy" id="516989"/>
    <lineage>
        <taxon>Eukaryota</taxon>
        <taxon>Fungi</taxon>
        <taxon>Dikarya</taxon>
        <taxon>Ascomycota</taxon>
        <taxon>Pezizomycotina</taxon>
        <taxon>Sordariomycetes</taxon>
        <taxon>Sordariomycetidae</taxon>
        <taxon>Sordariales</taxon>
        <taxon>Lasiosphaeriaceae</taxon>
        <taxon>Apodospora</taxon>
    </lineage>
</organism>
<proteinExistence type="inferred from homology"/>
<feature type="signal peptide" evidence="9">
    <location>
        <begin position="1"/>
        <end position="25"/>
    </location>
</feature>
<gene>
    <name evidence="11" type="ORF">B0H66DRAFT_530144</name>
</gene>
<dbReference type="Gene3D" id="2.102.20.10">
    <property type="entry name" value="Beta-galactosidase, domain 2"/>
    <property type="match status" value="1"/>
</dbReference>
<dbReference type="SUPFAM" id="SSF49785">
    <property type="entry name" value="Galactose-binding domain-like"/>
    <property type="match status" value="2"/>
</dbReference>
<dbReference type="InterPro" id="IPR036833">
    <property type="entry name" value="BetaGal_dom3_sf"/>
</dbReference>
<dbReference type="SUPFAM" id="SSF51445">
    <property type="entry name" value="(Trans)glycosidases"/>
    <property type="match status" value="1"/>
</dbReference>
<dbReference type="Proteomes" id="UP001283341">
    <property type="component" value="Unassembled WGS sequence"/>
</dbReference>
<keyword evidence="7" id="KW-0326">Glycosidase</keyword>
<dbReference type="InterPro" id="IPR025300">
    <property type="entry name" value="BetaGal_jelly_roll_dom"/>
</dbReference>
<dbReference type="Pfam" id="PF13364">
    <property type="entry name" value="BetaGal_ABD2"/>
    <property type="match status" value="2"/>
</dbReference>
<sequence length="1032" mass="113016">MRLFSTLQAWPSFLPLLLHLLVCDAFIVAAQNGSAWQIQGNGLQNVVQWDHYSLLINGERIFLLGGEMHPFRLPVPELWEDVLEKIKAMGMRMVSIYTHWGFHAPTANRKVDFQSGAHNITRFLEMARDVGLYVLVRPGPYINGELSAGGMPLWVTTGAYGDLRSNGSAFTEAWTPYMDGMAQLVRPFQITEEGGGTVIMYQIENEYANQWRNANNKIPNPQSISYMEKLEAKAKRNGIVVPLAHNAAGQTGKAWSTDYDTVGAGGNVDLYGLDSYPQCWSCVLANCGTNNAPFAVLNYHDHFQEVAPNQPPFMPEFQGGAMNPWDGPAGGCRDKTGPEFVNFYYRDDIAQGVTILNLYMIYGGTNWGWLAAPFVPTSYDYSAAIAEDRSIGAKYYEVKLLGLFTRVADELAKTERIGVGTTRYTNNSALWTTELRNPETGAAFYFVRHVDTSSAEAEAFVLKVKTSVGEFYVPQISGPAVLSGYEVRVWVADFHFAGNNTLVYSTAEVLTYVSDGTDGKTTLVLWVPDGLSAEFYLLGAREGKAVANGAGSTAITFDKRDKGVVVGVWRHHGMSVMEFDNNVRVVLADRSMAYKTWVPALTKDPRVPVNQTALVIGPYLVRSATVRGDTIFIKGDPNATTTIEVFTLSAVSKIQCNGKEFPTSRTAYGSLQARIPGPTSEIRIPELGPWKSHDSLPEREPSYSDSGLAWVAANHTTTSSKTKGTVPYLFADEYGFHAGIRLWRGYFQSVPSNTTTVTGVFLHVQAGSAHGWSTFLNGKLIGSWLGFASQTASNMTLSFANITLRKNESNVLLVMHDDTGHDQQSGATNVRGILNATLLTSSGVEPPLKFSSWRVAGTAGGPSGGLDPLRTYYNEGGLTAERLGWHLPGFDDLAWATASQSPSEGFSGAGVRFYRTILPLDLPRDMDISLAFQFTPIGTAGLGYRAYLYVNGYQFGRYYPSVASENMFPVPAGVLDYGGDNVVGVALWAQTEAGAKVDVDLVLQYAVESSFSSRFEGSYLRPGWDPRRLAYA</sequence>
<feature type="domain" description="Beta-galactosidase" evidence="10">
    <location>
        <begin position="410"/>
        <end position="596"/>
    </location>
</feature>
<evidence type="ECO:0000256" key="1">
    <source>
        <dbReference type="ARBA" id="ARBA00001412"/>
    </source>
</evidence>
<protein>
    <recommendedName>
        <fullName evidence="3">beta-galactosidase</fullName>
        <ecNumber evidence="3">3.2.1.23</ecNumber>
    </recommendedName>
</protein>
<evidence type="ECO:0000259" key="10">
    <source>
        <dbReference type="SMART" id="SM01029"/>
    </source>
</evidence>
<dbReference type="AlphaFoldDB" id="A0AAE0IJJ6"/>
<evidence type="ECO:0000256" key="6">
    <source>
        <dbReference type="ARBA" id="ARBA00023180"/>
    </source>
</evidence>
<comment type="catalytic activity">
    <reaction evidence="1">
        <text>Hydrolysis of terminal non-reducing beta-D-galactose residues in beta-D-galactosides.</text>
        <dbReference type="EC" id="3.2.1.23"/>
    </reaction>
</comment>
<dbReference type="SUPFAM" id="SSF51011">
    <property type="entry name" value="Glycosyl hydrolase domain"/>
    <property type="match status" value="1"/>
</dbReference>
<dbReference type="EMBL" id="JAUEDM010000002">
    <property type="protein sequence ID" value="KAK3326139.1"/>
    <property type="molecule type" value="Genomic_DNA"/>
</dbReference>
<dbReference type="GO" id="GO:0004565">
    <property type="term" value="F:beta-galactosidase activity"/>
    <property type="evidence" value="ECO:0007669"/>
    <property type="project" value="UniProtKB-EC"/>
</dbReference>
<evidence type="ECO:0000256" key="3">
    <source>
        <dbReference type="ARBA" id="ARBA00012756"/>
    </source>
</evidence>
<evidence type="ECO:0000256" key="9">
    <source>
        <dbReference type="SAM" id="SignalP"/>
    </source>
</evidence>
<dbReference type="InterPro" id="IPR031330">
    <property type="entry name" value="Gly_Hdrlase_35_cat"/>
</dbReference>
<dbReference type="Gene3D" id="3.20.20.80">
    <property type="entry name" value="Glycosidases"/>
    <property type="match status" value="1"/>
</dbReference>
<keyword evidence="4 9" id="KW-0732">Signal</keyword>
<name>A0AAE0IJJ6_9PEZI</name>
<comment type="caution">
    <text evidence="11">The sequence shown here is derived from an EMBL/GenBank/DDBJ whole genome shotgun (WGS) entry which is preliminary data.</text>
</comment>
<dbReference type="Gene3D" id="2.60.390.10">
    <property type="entry name" value="Beta-galactosidase, domain 3"/>
    <property type="match status" value="1"/>
</dbReference>
<dbReference type="InterPro" id="IPR025972">
    <property type="entry name" value="BetaGal_dom3"/>
</dbReference>
<evidence type="ECO:0000256" key="8">
    <source>
        <dbReference type="RuleBase" id="RU003679"/>
    </source>
</evidence>
<dbReference type="GO" id="GO:0005975">
    <property type="term" value="P:carbohydrate metabolic process"/>
    <property type="evidence" value="ECO:0007669"/>
    <property type="project" value="InterPro"/>
</dbReference>
<dbReference type="Pfam" id="PF01301">
    <property type="entry name" value="Glyco_hydro_35"/>
    <property type="match status" value="1"/>
</dbReference>
<keyword evidence="5 11" id="KW-0378">Hydrolase</keyword>
<evidence type="ECO:0000256" key="7">
    <source>
        <dbReference type="ARBA" id="ARBA00023295"/>
    </source>
</evidence>
<reference evidence="11" key="2">
    <citation type="submission" date="2023-06" db="EMBL/GenBank/DDBJ databases">
        <authorList>
            <consortium name="Lawrence Berkeley National Laboratory"/>
            <person name="Haridas S."/>
            <person name="Hensen N."/>
            <person name="Bonometti L."/>
            <person name="Westerberg I."/>
            <person name="Brannstrom I.O."/>
            <person name="Guillou S."/>
            <person name="Cros-Aarteil S."/>
            <person name="Calhoun S."/>
            <person name="Kuo A."/>
            <person name="Mondo S."/>
            <person name="Pangilinan J."/>
            <person name="Riley R."/>
            <person name="Labutti K."/>
            <person name="Andreopoulos B."/>
            <person name="Lipzen A."/>
            <person name="Chen C."/>
            <person name="Yanf M."/>
            <person name="Daum C."/>
            <person name="Ng V."/>
            <person name="Clum A."/>
            <person name="Steindorff A."/>
            <person name="Ohm R."/>
            <person name="Martin F."/>
            <person name="Silar P."/>
            <person name="Natvig D."/>
            <person name="Lalanne C."/>
            <person name="Gautier V."/>
            <person name="Ament-Velasquez S.L."/>
            <person name="Kruys A."/>
            <person name="Hutchinson M.I."/>
            <person name="Powell A.J."/>
            <person name="Barry K."/>
            <person name="Miller A.N."/>
            <person name="Grigoriev I.V."/>
            <person name="Debuchy R."/>
            <person name="Gladieux P."/>
            <person name="Thoren M.H."/>
            <person name="Johannesson H."/>
        </authorList>
    </citation>
    <scope>NUCLEOTIDE SEQUENCE</scope>
    <source>
        <strain evidence="11">CBS 118394</strain>
    </source>
</reference>
<feature type="chain" id="PRO_5042048741" description="beta-galactosidase" evidence="9">
    <location>
        <begin position="26"/>
        <end position="1032"/>
    </location>
</feature>
<comment type="similarity">
    <text evidence="2 8">Belongs to the glycosyl hydrolase 35 family.</text>
</comment>